<evidence type="ECO:0000313" key="3">
    <source>
        <dbReference type="Proteomes" id="UP000563094"/>
    </source>
</evidence>
<dbReference type="Pfam" id="PF11138">
    <property type="entry name" value="DUF2911"/>
    <property type="match status" value="1"/>
</dbReference>
<name>A0A839GHH1_9BACT</name>
<dbReference type="Proteomes" id="UP000563094">
    <property type="component" value="Unassembled WGS sequence"/>
</dbReference>
<proteinExistence type="predicted"/>
<protein>
    <recommendedName>
        <fullName evidence="4">DUF2911 domain-containing protein</fullName>
    </recommendedName>
</protein>
<reference evidence="2 3" key="1">
    <citation type="submission" date="2020-08" db="EMBL/GenBank/DDBJ databases">
        <title>Genomic Encyclopedia of Type Strains, Phase IV (KMG-IV): sequencing the most valuable type-strain genomes for metagenomic binning, comparative biology and taxonomic classification.</title>
        <authorList>
            <person name="Goeker M."/>
        </authorList>
    </citation>
    <scope>NUCLEOTIDE SEQUENCE [LARGE SCALE GENOMIC DNA]</scope>
    <source>
        <strain evidence="2 3">DSM 29854</strain>
    </source>
</reference>
<gene>
    <name evidence="2" type="ORF">FHS90_003839</name>
</gene>
<dbReference type="RefSeq" id="WP_182514110.1">
    <property type="nucleotide sequence ID" value="NZ_JACJIQ010000018.1"/>
</dbReference>
<dbReference type="EMBL" id="JACJIQ010000018">
    <property type="protein sequence ID" value="MBA9079104.1"/>
    <property type="molecule type" value="Genomic_DNA"/>
</dbReference>
<feature type="region of interest" description="Disordered" evidence="1">
    <location>
        <begin position="26"/>
        <end position="50"/>
    </location>
</feature>
<evidence type="ECO:0008006" key="4">
    <source>
        <dbReference type="Google" id="ProtNLM"/>
    </source>
</evidence>
<comment type="caution">
    <text evidence="2">The sequence shown here is derived from an EMBL/GenBank/DDBJ whole genome shotgun (WGS) entry which is preliminary data.</text>
</comment>
<accession>A0A839GHH1</accession>
<keyword evidence="3" id="KW-1185">Reference proteome</keyword>
<dbReference type="AlphaFoldDB" id="A0A839GHH1"/>
<evidence type="ECO:0000313" key="2">
    <source>
        <dbReference type="EMBL" id="MBA9079104.1"/>
    </source>
</evidence>
<evidence type="ECO:0000256" key="1">
    <source>
        <dbReference type="SAM" id="MobiDB-lite"/>
    </source>
</evidence>
<organism evidence="2 3">
    <name type="scientific">Rufibacter quisquiliarum</name>
    <dbReference type="NCBI Taxonomy" id="1549639"/>
    <lineage>
        <taxon>Bacteria</taxon>
        <taxon>Pseudomonadati</taxon>
        <taxon>Bacteroidota</taxon>
        <taxon>Cytophagia</taxon>
        <taxon>Cytophagales</taxon>
        <taxon>Hymenobacteraceae</taxon>
        <taxon>Rufibacter</taxon>
    </lineage>
</organism>
<dbReference type="InterPro" id="IPR021314">
    <property type="entry name" value="DUF2911"/>
</dbReference>
<sequence length="210" mass="23428">MIQKVTIYFVLTVFSFSLMFCNQNSNSEQAQERDNPTTSPAAPQSEAEDAVTIAEQPEPDTLKGSLKAVATGKIGSVNLRIDYHSPAVRNRVVWGGLVAYDQVWVTGAHSATSLQTDGTIVIGGQKIPAGQYALFTIPGKQEWTVILNKKWEQHLADEYSEKEDLVRLSVQPETSQHQERLRYEIRPEGEKNGSILMRWEKLTVSIPISL</sequence>